<reference evidence="2" key="1">
    <citation type="submission" date="2016-11" db="UniProtKB">
        <authorList>
            <consortium name="WormBaseParasite"/>
        </authorList>
    </citation>
    <scope>IDENTIFICATION</scope>
</reference>
<protein>
    <submittedName>
        <fullName evidence="2">Secreted protein</fullName>
    </submittedName>
</protein>
<evidence type="ECO:0000313" key="1">
    <source>
        <dbReference type="Proteomes" id="UP000095287"/>
    </source>
</evidence>
<keyword evidence="1" id="KW-1185">Reference proteome</keyword>
<accession>A0A1I7ZUJ5</accession>
<evidence type="ECO:0000313" key="2">
    <source>
        <dbReference type="WBParaSite" id="L893_g29691.t1"/>
    </source>
</evidence>
<sequence>MENLVCASMLARSSVIGLWRYIRLRVNDSWSFQYINHTDDLFPYVNNKQEAPVWLSSYCCCYCGKLAHAWDRAARVRWSGHLDSLLSTQTTLCWAESKKRADKRRSYPSPDKPLNCLCPLLRPPLSICAAETKRPAGAGGLRWFARGQQHLLLRRRPFVSLPFATAFDRLLCSPVRSDLRRSANFVAVSRAGSRWWHCCFSGYLRKRKEEYVLFKE</sequence>
<dbReference type="WBParaSite" id="L893_g29691.t1">
    <property type="protein sequence ID" value="L893_g29691.t1"/>
    <property type="gene ID" value="L893_g29691"/>
</dbReference>
<proteinExistence type="predicted"/>
<dbReference type="AlphaFoldDB" id="A0A1I7ZUJ5"/>
<name>A0A1I7ZUJ5_9BILA</name>
<dbReference type="Proteomes" id="UP000095287">
    <property type="component" value="Unplaced"/>
</dbReference>
<organism evidence="1 2">
    <name type="scientific">Steinernema glaseri</name>
    <dbReference type="NCBI Taxonomy" id="37863"/>
    <lineage>
        <taxon>Eukaryota</taxon>
        <taxon>Metazoa</taxon>
        <taxon>Ecdysozoa</taxon>
        <taxon>Nematoda</taxon>
        <taxon>Chromadorea</taxon>
        <taxon>Rhabditida</taxon>
        <taxon>Tylenchina</taxon>
        <taxon>Panagrolaimomorpha</taxon>
        <taxon>Strongyloidoidea</taxon>
        <taxon>Steinernematidae</taxon>
        <taxon>Steinernema</taxon>
    </lineage>
</organism>